<comment type="caution">
    <text evidence="2">The sequence shown here is derived from an EMBL/GenBank/DDBJ whole genome shotgun (WGS) entry which is preliminary data.</text>
</comment>
<evidence type="ECO:0000259" key="1">
    <source>
        <dbReference type="SMART" id="SM01117"/>
    </source>
</evidence>
<protein>
    <submittedName>
        <fullName evidence="2">Heme/steroid binding protein</fullName>
    </submittedName>
</protein>
<feature type="domain" description="Cytochrome b5 heme-binding" evidence="1">
    <location>
        <begin position="50"/>
        <end position="121"/>
    </location>
</feature>
<gene>
    <name evidence="2" type="ORF">J2Z44_002151</name>
</gene>
<dbReference type="SUPFAM" id="SSF55856">
    <property type="entry name" value="Cytochrome b5-like heme/steroid binding domain"/>
    <property type="match status" value="1"/>
</dbReference>
<sequence length="125" mass="14150">MNYEINIKEMYKYFTEVNKKVSLIQWEYKDKLGMREGQGTTQNSQGDRIFTLEELKQYDGSNNNPAYVAVDGIVYDVTLVARWGGGTHFGVKAGTDGTAQYYACHGTTNVVNKLPRIGLLQKQEE</sequence>
<dbReference type="Pfam" id="PF00173">
    <property type="entry name" value="Cyt-b5"/>
    <property type="match status" value="1"/>
</dbReference>
<proteinExistence type="predicted"/>
<organism evidence="2 3">
    <name type="scientific">Clostridium punense</name>
    <dbReference type="NCBI Taxonomy" id="1054297"/>
    <lineage>
        <taxon>Bacteria</taxon>
        <taxon>Bacillati</taxon>
        <taxon>Bacillota</taxon>
        <taxon>Clostridia</taxon>
        <taxon>Eubacteriales</taxon>
        <taxon>Clostridiaceae</taxon>
        <taxon>Clostridium</taxon>
    </lineage>
</organism>
<dbReference type="Proteomes" id="UP001519308">
    <property type="component" value="Unassembled WGS sequence"/>
</dbReference>
<reference evidence="2 3" key="1">
    <citation type="submission" date="2021-03" db="EMBL/GenBank/DDBJ databases">
        <title>Genomic Encyclopedia of Type Strains, Phase IV (KMG-IV): sequencing the most valuable type-strain genomes for metagenomic binning, comparative biology and taxonomic classification.</title>
        <authorList>
            <person name="Goeker M."/>
        </authorList>
    </citation>
    <scope>NUCLEOTIDE SEQUENCE [LARGE SCALE GENOMIC DNA]</scope>
    <source>
        <strain evidence="2 3">DSM 28650</strain>
    </source>
</reference>
<dbReference type="InterPro" id="IPR036400">
    <property type="entry name" value="Cyt_B5-like_heme/steroid_sf"/>
</dbReference>
<dbReference type="SMART" id="SM01117">
    <property type="entry name" value="Cyt-b5"/>
    <property type="match status" value="1"/>
</dbReference>
<evidence type="ECO:0000313" key="3">
    <source>
        <dbReference type="Proteomes" id="UP001519308"/>
    </source>
</evidence>
<accession>A0ABS4K3G1</accession>
<dbReference type="InterPro" id="IPR001199">
    <property type="entry name" value="Cyt_B5-like_heme/steroid-bd"/>
</dbReference>
<name>A0ABS4K3G1_9CLOT</name>
<dbReference type="RefSeq" id="WP_021283724.1">
    <property type="nucleotide sequence ID" value="NZ_JAGGLL010000015.1"/>
</dbReference>
<dbReference type="Gene3D" id="3.10.120.10">
    <property type="entry name" value="Cytochrome b5-like heme/steroid binding domain"/>
    <property type="match status" value="1"/>
</dbReference>
<dbReference type="EMBL" id="JAGGLL010000015">
    <property type="protein sequence ID" value="MBP2022330.1"/>
    <property type="molecule type" value="Genomic_DNA"/>
</dbReference>
<keyword evidence="3" id="KW-1185">Reference proteome</keyword>
<evidence type="ECO:0000313" key="2">
    <source>
        <dbReference type="EMBL" id="MBP2022330.1"/>
    </source>
</evidence>